<accession>A0A6P8F360</accession>
<feature type="region of interest" description="Disordered" evidence="8">
    <location>
        <begin position="733"/>
        <end position="760"/>
    </location>
</feature>
<keyword evidence="6 7" id="KW-0539">Nucleus</keyword>
<sequence>MSKLSFRARALDASKPLPVFRCEDLPDLHEYASINRAVPQMPTGMEKEEESEHHLQRAISAQQVFGEKKDTMVIPVPEAESDFAYYDSLYAGEFRMPKQLIHIQPFTLEPEQADYDLDTEDETCLLQLQKRLQIGALQFEDMMEKLEKGSGQQLVTLQEARLLLKEDDELIQEVFEYWSRKRRSCKKPSLIPLVKQEKRDGSSTSDPYVAFRRRTEKMQTRKNRKNDEVSYEKMLKLRRDLSRAVSILEMIKRREGEKRDLLQLTLEIVEKRSGMADFGGDIMAEAEAQRVQMKPVYTLPLLPLTNTTQHRDYRGKEKVEVVRQKRKYEKKKQKVLPGPTHHTGPALFNPKDLNQYDFPSSDEEPYTQLLSGSSEAEEENDPDGVFAFRRRAGCQYHAALSQVAGWPWAGLSEGGRGNTRFRYSLTSLTSPRRCLGLARRRVGRGGRVLLDRARSDCDAHSLRQTHTHTQTHTLGILQTDPRSQATASSPTDTHTHSHTHTHTHSSTSSLQQLLLDIQSCRHRHFRPRPPPTPPRQLPAALSRLANGLGAQQGGVSRASASRPAPVITEEQYQQHQEQLVVFHRSLLAQQAGTAPPGPPHKMPSQTLDSASAQFAASALLSSEQLGALKSREDGANASNGLVAPSGVHKGLHHTITSSASSPTPPTHTNNGTPHLHGNAGSPSPAQALVGGALRVGVALSGHLTRPLAVPASALKMAASRQMPRVATTTAAMELDPRENHDQDKPALNSLTDSTVAMEVT</sequence>
<evidence type="ECO:0000313" key="11">
    <source>
        <dbReference type="Proteomes" id="UP000515152"/>
    </source>
</evidence>
<dbReference type="Proteomes" id="UP000515152">
    <property type="component" value="Chromosome 25"/>
</dbReference>
<dbReference type="GO" id="GO:0006357">
    <property type="term" value="P:regulation of transcription by RNA polymerase II"/>
    <property type="evidence" value="ECO:0007669"/>
    <property type="project" value="InterPro"/>
</dbReference>
<dbReference type="RefSeq" id="XP_031419219.1">
    <property type="nucleotide sequence ID" value="XM_031563359.2"/>
</dbReference>
<name>A0A6P8F360_CLUHA</name>
<evidence type="ECO:0000256" key="4">
    <source>
        <dbReference type="ARBA" id="ARBA00023015"/>
    </source>
</evidence>
<feature type="domain" description="Enhancer of polycomb C-terminal" evidence="9">
    <location>
        <begin position="566"/>
        <end position="760"/>
    </location>
</feature>
<comment type="similarity">
    <text evidence="2 7">Belongs to the enhancer of polycomb family.</text>
</comment>
<feature type="region of interest" description="Disordered" evidence="8">
    <location>
        <begin position="636"/>
        <end position="686"/>
    </location>
</feature>
<dbReference type="OrthoDB" id="435275at2759"/>
<feature type="region of interest" description="Disordered" evidence="8">
    <location>
        <begin position="590"/>
        <end position="609"/>
    </location>
</feature>
<evidence type="ECO:0000256" key="2">
    <source>
        <dbReference type="ARBA" id="ARBA00008035"/>
    </source>
</evidence>
<comment type="subcellular location">
    <subcellularLocation>
        <location evidence="1 7">Nucleus</location>
    </subcellularLocation>
</comment>
<keyword evidence="11" id="KW-1185">Reference proteome</keyword>
<keyword evidence="5 7" id="KW-0804">Transcription</keyword>
<feature type="domain" description="Enhancer of polycomb-like N-terminal" evidence="10">
    <location>
        <begin position="7"/>
        <end position="148"/>
    </location>
</feature>
<dbReference type="InterPro" id="IPR009607">
    <property type="entry name" value="Enhancer_polycomb_C"/>
</dbReference>
<protein>
    <recommendedName>
        <fullName evidence="7">Enhancer of polycomb homolog</fullName>
    </recommendedName>
</protein>
<evidence type="ECO:0000256" key="5">
    <source>
        <dbReference type="ARBA" id="ARBA00023163"/>
    </source>
</evidence>
<dbReference type="GO" id="GO:0006325">
    <property type="term" value="P:chromatin organization"/>
    <property type="evidence" value="ECO:0007669"/>
    <property type="project" value="UniProtKB-KW"/>
</dbReference>
<evidence type="ECO:0000259" key="9">
    <source>
        <dbReference type="Pfam" id="PF06752"/>
    </source>
</evidence>
<dbReference type="InterPro" id="IPR019542">
    <property type="entry name" value="Enhancer_polycomb-like_N"/>
</dbReference>
<dbReference type="KEGG" id="char:105907510"/>
<dbReference type="Pfam" id="PF06752">
    <property type="entry name" value="E_Pc_C"/>
    <property type="match status" value="1"/>
</dbReference>
<dbReference type="PANTHER" id="PTHR14898">
    <property type="entry name" value="ENHANCER OF POLYCOMB"/>
    <property type="match status" value="1"/>
</dbReference>
<feature type="compositionally biased region" description="Basic and acidic residues" evidence="8">
    <location>
        <begin position="734"/>
        <end position="744"/>
    </location>
</feature>
<evidence type="ECO:0000256" key="3">
    <source>
        <dbReference type="ARBA" id="ARBA00022853"/>
    </source>
</evidence>
<dbReference type="GeneID" id="105907510"/>
<keyword evidence="4 7" id="KW-0805">Transcription regulation</keyword>
<dbReference type="InterPro" id="IPR024943">
    <property type="entry name" value="Enhancer_polycomb"/>
</dbReference>
<evidence type="ECO:0000259" key="10">
    <source>
        <dbReference type="Pfam" id="PF10513"/>
    </source>
</evidence>
<dbReference type="Pfam" id="PF10513">
    <property type="entry name" value="EPL1"/>
    <property type="match status" value="1"/>
</dbReference>
<evidence type="ECO:0000313" key="12">
    <source>
        <dbReference type="RefSeq" id="XP_031419219.1"/>
    </source>
</evidence>
<feature type="region of interest" description="Disordered" evidence="8">
    <location>
        <begin position="463"/>
        <end position="510"/>
    </location>
</feature>
<evidence type="ECO:0000256" key="8">
    <source>
        <dbReference type="SAM" id="MobiDB-lite"/>
    </source>
</evidence>
<gene>
    <name evidence="12" type="primary">LOC105907510</name>
</gene>
<dbReference type="GO" id="GO:0005634">
    <property type="term" value="C:nucleus"/>
    <property type="evidence" value="ECO:0007669"/>
    <property type="project" value="UniProtKB-SubCell"/>
</dbReference>
<reference evidence="12" key="1">
    <citation type="submission" date="2025-08" db="UniProtKB">
        <authorList>
            <consortium name="RefSeq"/>
        </authorList>
    </citation>
    <scope>IDENTIFICATION</scope>
</reference>
<feature type="region of interest" description="Disordered" evidence="8">
    <location>
        <begin position="327"/>
        <end position="381"/>
    </location>
</feature>
<dbReference type="AlphaFoldDB" id="A0A6P8F360"/>
<keyword evidence="3" id="KW-0156">Chromatin regulator</keyword>
<dbReference type="GO" id="GO:0035267">
    <property type="term" value="C:NuA4 histone acetyltransferase complex"/>
    <property type="evidence" value="ECO:0007669"/>
    <property type="project" value="InterPro"/>
</dbReference>
<feature type="compositionally biased region" description="Low complexity" evidence="8">
    <location>
        <begin position="653"/>
        <end position="674"/>
    </location>
</feature>
<evidence type="ECO:0000256" key="1">
    <source>
        <dbReference type="ARBA" id="ARBA00004123"/>
    </source>
</evidence>
<proteinExistence type="inferred from homology"/>
<evidence type="ECO:0000256" key="7">
    <source>
        <dbReference type="RuleBase" id="RU361124"/>
    </source>
</evidence>
<evidence type="ECO:0000256" key="6">
    <source>
        <dbReference type="ARBA" id="ARBA00023242"/>
    </source>
</evidence>
<organism evidence="11 12">
    <name type="scientific">Clupea harengus</name>
    <name type="common">Atlantic herring</name>
    <dbReference type="NCBI Taxonomy" id="7950"/>
    <lineage>
        <taxon>Eukaryota</taxon>
        <taxon>Metazoa</taxon>
        <taxon>Chordata</taxon>
        <taxon>Craniata</taxon>
        <taxon>Vertebrata</taxon>
        <taxon>Euteleostomi</taxon>
        <taxon>Actinopterygii</taxon>
        <taxon>Neopterygii</taxon>
        <taxon>Teleostei</taxon>
        <taxon>Clupei</taxon>
        <taxon>Clupeiformes</taxon>
        <taxon>Clupeoidei</taxon>
        <taxon>Clupeidae</taxon>
        <taxon>Clupea</taxon>
    </lineage>
</organism>